<evidence type="ECO:0000259" key="2">
    <source>
        <dbReference type="SMART" id="SM00333"/>
    </source>
</evidence>
<evidence type="ECO:0000313" key="4">
    <source>
        <dbReference type="Proteomes" id="UP001345963"/>
    </source>
</evidence>
<comment type="caution">
    <text evidence="3">The sequence shown here is derived from an EMBL/GenBank/DDBJ whole genome shotgun (WGS) entry which is preliminary data.</text>
</comment>
<evidence type="ECO:0000313" key="3">
    <source>
        <dbReference type="EMBL" id="MED6254911.1"/>
    </source>
</evidence>
<reference evidence="3 4" key="1">
    <citation type="submission" date="2021-07" db="EMBL/GenBank/DDBJ databases">
        <authorList>
            <person name="Palmer J.M."/>
        </authorList>
    </citation>
    <scope>NUCLEOTIDE SEQUENCE [LARGE SCALE GENOMIC DNA]</scope>
    <source>
        <strain evidence="3 4">AT_MEX2019</strain>
        <tissue evidence="3">Muscle</tissue>
    </source>
</reference>
<dbReference type="InterPro" id="IPR002999">
    <property type="entry name" value="Tudor"/>
</dbReference>
<keyword evidence="4" id="KW-1185">Reference proteome</keyword>
<dbReference type="Pfam" id="PF09465">
    <property type="entry name" value="LBR_tudor"/>
    <property type="match status" value="1"/>
</dbReference>
<feature type="domain" description="Tudor" evidence="2">
    <location>
        <begin position="4"/>
        <end position="62"/>
    </location>
</feature>
<dbReference type="Proteomes" id="UP001345963">
    <property type="component" value="Unassembled WGS sequence"/>
</dbReference>
<protein>
    <recommendedName>
        <fullName evidence="2">Tudor domain-containing protein</fullName>
    </recommendedName>
</protein>
<name>A0ABU7BYB5_9TELE</name>
<dbReference type="CDD" id="cd20381">
    <property type="entry name" value="Tudor_LBR"/>
    <property type="match status" value="1"/>
</dbReference>
<dbReference type="EMBL" id="JAHUTI010070028">
    <property type="protein sequence ID" value="MED6254911.1"/>
    <property type="molecule type" value="Genomic_DNA"/>
</dbReference>
<organism evidence="3 4">
    <name type="scientific">Ataeniobius toweri</name>
    <dbReference type="NCBI Taxonomy" id="208326"/>
    <lineage>
        <taxon>Eukaryota</taxon>
        <taxon>Metazoa</taxon>
        <taxon>Chordata</taxon>
        <taxon>Craniata</taxon>
        <taxon>Vertebrata</taxon>
        <taxon>Euteleostomi</taxon>
        <taxon>Actinopterygii</taxon>
        <taxon>Neopterygii</taxon>
        <taxon>Teleostei</taxon>
        <taxon>Neoteleostei</taxon>
        <taxon>Acanthomorphata</taxon>
        <taxon>Ovalentaria</taxon>
        <taxon>Atherinomorphae</taxon>
        <taxon>Cyprinodontiformes</taxon>
        <taxon>Goodeidae</taxon>
        <taxon>Ataeniobius</taxon>
    </lineage>
</organism>
<proteinExistence type="predicted"/>
<feature type="compositionally biased region" description="Basic residues" evidence="1">
    <location>
        <begin position="64"/>
        <end position="93"/>
    </location>
</feature>
<feature type="compositionally biased region" description="Low complexity" evidence="1">
    <location>
        <begin position="94"/>
        <end position="112"/>
    </location>
</feature>
<dbReference type="InterPro" id="IPR019023">
    <property type="entry name" value="Lamin-B_rcpt_of_tudor"/>
</dbReference>
<evidence type="ECO:0000256" key="1">
    <source>
        <dbReference type="SAM" id="MobiDB-lite"/>
    </source>
</evidence>
<feature type="region of interest" description="Disordered" evidence="1">
    <location>
        <begin position="58"/>
        <end position="128"/>
    </location>
</feature>
<dbReference type="SUPFAM" id="SSF63748">
    <property type="entry name" value="Tudor/PWWP/MBT"/>
    <property type="match status" value="1"/>
</dbReference>
<gene>
    <name evidence="3" type="ORF">ATANTOWER_001856</name>
</gene>
<accession>A0ABU7BYB5</accession>
<feature type="non-terminal residue" evidence="3">
    <location>
        <position position="128"/>
    </location>
</feature>
<sequence length="128" mass="14242">MPSLKYQTGDKVMGRWPGSSLYYEVNVLSFDAKSRLYTVIYKDGTELELKEQDIMSLTGFQARTRSRSRSNSRSPGRRRSRSRSPARTTRRSSSRTAAAATTATAETAASSRGDTKLKQAPEVKLSPM</sequence>
<dbReference type="SMART" id="SM00333">
    <property type="entry name" value="TUDOR"/>
    <property type="match status" value="1"/>
</dbReference>
<dbReference type="Gene3D" id="2.30.30.140">
    <property type="match status" value="1"/>
</dbReference>